<accession>A0A2A3YZR1</accession>
<comment type="caution">
    <text evidence="1">The sequence shown here is derived from an EMBL/GenBank/DDBJ whole genome shotgun (WGS) entry which is preliminary data.</text>
</comment>
<dbReference type="RefSeq" id="WP_096177361.1">
    <property type="nucleotide sequence ID" value="NZ_NRGQ01000002.1"/>
</dbReference>
<organism evidence="1 2">
    <name type="scientific">Brevibacterium aurantiacum</name>
    <dbReference type="NCBI Taxonomy" id="273384"/>
    <lineage>
        <taxon>Bacteria</taxon>
        <taxon>Bacillati</taxon>
        <taxon>Actinomycetota</taxon>
        <taxon>Actinomycetes</taxon>
        <taxon>Micrococcales</taxon>
        <taxon>Brevibacteriaceae</taxon>
        <taxon>Brevibacterium</taxon>
    </lineage>
</organism>
<name>A0A2A3YZR1_BREAU</name>
<dbReference type="EMBL" id="NRGQ01000002">
    <property type="protein sequence ID" value="PCC44749.1"/>
    <property type="molecule type" value="Genomic_DNA"/>
</dbReference>
<evidence type="ECO:0000313" key="2">
    <source>
        <dbReference type="Proteomes" id="UP000218620"/>
    </source>
</evidence>
<evidence type="ECO:0000313" key="1">
    <source>
        <dbReference type="EMBL" id="PCC44749.1"/>
    </source>
</evidence>
<gene>
    <name evidence="1" type="ORF">CIK65_00880</name>
</gene>
<protein>
    <submittedName>
        <fullName evidence="1">Uncharacterized protein</fullName>
    </submittedName>
</protein>
<proteinExistence type="predicted"/>
<dbReference type="AlphaFoldDB" id="A0A2A3YZR1"/>
<reference evidence="1 2" key="1">
    <citation type="journal article" date="2017" name="Elife">
        <title>Extensive horizontal gene transfer in cheese-associated bacteria.</title>
        <authorList>
            <person name="Bonham K.S."/>
            <person name="Wolfe B.E."/>
            <person name="Dutton R.J."/>
        </authorList>
    </citation>
    <scope>NUCLEOTIDE SEQUENCE [LARGE SCALE GENOMIC DNA]</scope>
    <source>
        <strain evidence="1 2">962_8</strain>
    </source>
</reference>
<dbReference type="Proteomes" id="UP000218620">
    <property type="component" value="Unassembled WGS sequence"/>
</dbReference>
<sequence length="69" mass="7281">MGTLGRGACRAYSSLRVTSFESQETVLSFEVCDLDVQFGVLGANSGIVCLFSVDVFAEFGAAFGTEFAV</sequence>